<organism evidence="2">
    <name type="scientific">Culex pipiens</name>
    <name type="common">House mosquito</name>
    <dbReference type="NCBI Taxonomy" id="7175"/>
    <lineage>
        <taxon>Eukaryota</taxon>
        <taxon>Metazoa</taxon>
        <taxon>Ecdysozoa</taxon>
        <taxon>Arthropoda</taxon>
        <taxon>Hexapoda</taxon>
        <taxon>Insecta</taxon>
        <taxon>Pterygota</taxon>
        <taxon>Neoptera</taxon>
        <taxon>Endopterygota</taxon>
        <taxon>Diptera</taxon>
        <taxon>Nematocera</taxon>
        <taxon>Culicoidea</taxon>
        <taxon>Culicidae</taxon>
        <taxon>Culicinae</taxon>
        <taxon>Culicini</taxon>
        <taxon>Culex</taxon>
        <taxon>Culex</taxon>
    </lineage>
</organism>
<dbReference type="EMBL" id="HBUE01007390">
    <property type="protein sequence ID" value="CAG6446668.1"/>
    <property type="molecule type" value="Transcribed_RNA"/>
</dbReference>
<reference evidence="2" key="1">
    <citation type="submission" date="2021-05" db="EMBL/GenBank/DDBJ databases">
        <authorList>
            <person name="Alioto T."/>
            <person name="Alioto T."/>
            <person name="Gomez Garrido J."/>
        </authorList>
    </citation>
    <scope>NUCLEOTIDE SEQUENCE</scope>
</reference>
<feature type="transmembrane region" description="Helical" evidence="1">
    <location>
        <begin position="25"/>
        <end position="47"/>
    </location>
</feature>
<keyword evidence="1" id="KW-1133">Transmembrane helix</keyword>
<keyword evidence="1" id="KW-0812">Transmembrane</keyword>
<evidence type="ECO:0000256" key="1">
    <source>
        <dbReference type="SAM" id="Phobius"/>
    </source>
</evidence>
<keyword evidence="1" id="KW-0472">Membrane</keyword>
<protein>
    <submittedName>
        <fullName evidence="2">(northern house mosquito) hypothetical protein</fullName>
    </submittedName>
</protein>
<name>A0A8D8EUG5_CULPI</name>
<evidence type="ECO:0000313" key="2">
    <source>
        <dbReference type="EMBL" id="CAG6446668.1"/>
    </source>
</evidence>
<dbReference type="AlphaFoldDB" id="A0A8D8EUG5"/>
<proteinExistence type="predicted"/>
<sequence>MMCRLCIYVFMYESGMKLTLEWKQYLYVCTTRGYCFCISTLAVLLNFVTCMTVCKVRCYFCSLVAKRVTIAMFVWFAVFKYLLHLTNLLFFVGLQATAYLVFDHLPKSRLCENCVYK</sequence>
<accession>A0A8D8EUG5</accession>